<name>A0AAV7EEJ8_ARIFI</name>
<gene>
    <name evidence="3" type="ORF">H6P81_012319</name>
</gene>
<proteinExistence type="predicted"/>
<dbReference type="AlphaFoldDB" id="A0AAV7EEJ8"/>
<keyword evidence="4" id="KW-1185">Reference proteome</keyword>
<dbReference type="EMBL" id="JAINDJ010000005">
    <property type="protein sequence ID" value="KAG9446191.1"/>
    <property type="molecule type" value="Genomic_DNA"/>
</dbReference>
<evidence type="ECO:0000313" key="4">
    <source>
        <dbReference type="Proteomes" id="UP000825729"/>
    </source>
</evidence>
<accession>A0AAV7EEJ8</accession>
<dbReference type="InterPro" id="IPR037495">
    <property type="entry name" value="CLE41/42/44"/>
</dbReference>
<dbReference type="Proteomes" id="UP000825729">
    <property type="component" value="Unassembled WGS sequence"/>
</dbReference>
<feature type="chain" id="PRO_5043989460" evidence="2">
    <location>
        <begin position="30"/>
        <end position="176"/>
    </location>
</feature>
<dbReference type="GO" id="GO:0048046">
    <property type="term" value="C:apoplast"/>
    <property type="evidence" value="ECO:0007669"/>
    <property type="project" value="TreeGrafter"/>
</dbReference>
<dbReference type="GO" id="GO:0033612">
    <property type="term" value="F:receptor serine/threonine kinase binding"/>
    <property type="evidence" value="ECO:0007669"/>
    <property type="project" value="InterPro"/>
</dbReference>
<evidence type="ECO:0000313" key="3">
    <source>
        <dbReference type="EMBL" id="KAG9446191.1"/>
    </source>
</evidence>
<dbReference type="GO" id="GO:0010089">
    <property type="term" value="P:xylem development"/>
    <property type="evidence" value="ECO:0007669"/>
    <property type="project" value="InterPro"/>
</dbReference>
<reference evidence="3 4" key="1">
    <citation type="submission" date="2021-07" db="EMBL/GenBank/DDBJ databases">
        <title>The Aristolochia fimbriata genome: insights into angiosperm evolution, floral development and chemical biosynthesis.</title>
        <authorList>
            <person name="Jiao Y."/>
        </authorList>
    </citation>
    <scope>NUCLEOTIDE SEQUENCE [LARGE SCALE GENOMIC DNA]</scope>
    <source>
        <strain evidence="3">IBCAS-2021</strain>
        <tissue evidence="3">Leaf</tissue>
    </source>
</reference>
<organism evidence="3 4">
    <name type="scientific">Aristolochia fimbriata</name>
    <name type="common">White veined hardy Dutchman's pipe vine</name>
    <dbReference type="NCBI Taxonomy" id="158543"/>
    <lineage>
        <taxon>Eukaryota</taxon>
        <taxon>Viridiplantae</taxon>
        <taxon>Streptophyta</taxon>
        <taxon>Embryophyta</taxon>
        <taxon>Tracheophyta</taxon>
        <taxon>Spermatophyta</taxon>
        <taxon>Magnoliopsida</taxon>
        <taxon>Magnoliidae</taxon>
        <taxon>Piperales</taxon>
        <taxon>Aristolochiaceae</taxon>
        <taxon>Aristolochia</taxon>
    </lineage>
</organism>
<keyword evidence="2" id="KW-0732">Signal</keyword>
<evidence type="ECO:0000256" key="1">
    <source>
        <dbReference type="SAM" id="MobiDB-lite"/>
    </source>
</evidence>
<dbReference type="PANTHER" id="PTHR35301:SF1">
    <property type="entry name" value="CLAVATA3_ESR (CLE)-RELATED PROTEIN 41-RELATED"/>
    <property type="match status" value="1"/>
</dbReference>
<feature type="compositionally biased region" description="Polar residues" evidence="1">
    <location>
        <begin position="90"/>
        <end position="103"/>
    </location>
</feature>
<feature type="signal peptide" evidence="2">
    <location>
        <begin position="1"/>
        <end position="29"/>
    </location>
</feature>
<sequence length="176" mass="19774">MAAGDERRHYSLACCFFLLLLLLPHPTDQLRLTSTAASSSFSANYRRLLSTTTHSTMKLHPDYHHQQQQQNQFPPRQFQASKHEVPSGPNPISNRFTSGKSLHGLNSQTPDELKLGFFLLIDHFLCGFMTDAPTDSWLYRIDLIPSHYISIISGGLLFFPIGLKFKGEGGGIRPES</sequence>
<evidence type="ECO:0000256" key="2">
    <source>
        <dbReference type="SAM" id="SignalP"/>
    </source>
</evidence>
<comment type="caution">
    <text evidence="3">The sequence shown here is derived from an EMBL/GenBank/DDBJ whole genome shotgun (WGS) entry which is preliminary data.</text>
</comment>
<protein>
    <submittedName>
        <fullName evidence="3">Uncharacterized protein</fullName>
    </submittedName>
</protein>
<feature type="compositionally biased region" description="Low complexity" evidence="1">
    <location>
        <begin position="66"/>
        <end position="79"/>
    </location>
</feature>
<dbReference type="PANTHER" id="PTHR35301">
    <property type="entry name" value="CLAVATA3/ESR (CLE)-RELATED PROTEIN 41-RELATED"/>
    <property type="match status" value="1"/>
</dbReference>
<feature type="region of interest" description="Disordered" evidence="1">
    <location>
        <begin position="63"/>
        <end position="103"/>
    </location>
</feature>